<dbReference type="OrthoDB" id="9791759at2"/>
<dbReference type="AlphaFoldDB" id="A0A4Y6V8F4"/>
<accession>A0A4Y6V8F4</accession>
<dbReference type="KEGG" id="ntn:D5366_06775"/>
<dbReference type="SUPFAM" id="SSF51182">
    <property type="entry name" value="RmlC-like cupins"/>
    <property type="match status" value="1"/>
</dbReference>
<dbReference type="InterPro" id="IPR014710">
    <property type="entry name" value="RmlC-like_jellyroll"/>
</dbReference>
<dbReference type="RefSeq" id="WP_141492809.1">
    <property type="nucleotide sequence ID" value="NZ_CP032485.1"/>
</dbReference>
<dbReference type="PANTHER" id="PTHR36448">
    <property type="entry name" value="BLR7373 PROTEIN"/>
    <property type="match status" value="1"/>
</dbReference>
<dbReference type="CDD" id="cd02219">
    <property type="entry name" value="cupin_YjlB-like"/>
    <property type="match status" value="1"/>
</dbReference>
<sequence>MHRRFFNAVLAGLGLSLGGHVARAIAQGTPVDTETFLLTTNGWVPNNQKLPVILYRNALGISEADPASSFEELFQTNGWPPQWRNGVYPFHHYHTEGHEVLGIYGGSAELMLGGPGARKVSVHAGDIVLLPAGTGHMKISANDQFGVVGAYPPNQSFDIVRQAPSTTQLQRLAALPFPGTDPVCGANGPVPHDWHYG</sequence>
<dbReference type="InterPro" id="IPR014500">
    <property type="entry name" value="UCP019307_cupin"/>
</dbReference>
<dbReference type="Proteomes" id="UP000317214">
    <property type="component" value="Chromosome"/>
</dbReference>
<dbReference type="PIRSF" id="PIRSF019307">
    <property type="entry name" value="UCP019307"/>
    <property type="match status" value="1"/>
</dbReference>
<dbReference type="InterPro" id="IPR047121">
    <property type="entry name" value="YjiB-like"/>
</dbReference>
<proteinExistence type="predicted"/>
<dbReference type="EMBL" id="CP032485">
    <property type="protein sequence ID" value="QDH24960.1"/>
    <property type="molecule type" value="Genomic_DNA"/>
</dbReference>
<organism evidence="1 2">
    <name type="scientific">Neokomagataea tanensis</name>
    <dbReference type="NCBI Taxonomy" id="661191"/>
    <lineage>
        <taxon>Bacteria</taxon>
        <taxon>Pseudomonadati</taxon>
        <taxon>Pseudomonadota</taxon>
        <taxon>Alphaproteobacteria</taxon>
        <taxon>Acetobacterales</taxon>
        <taxon>Acetobacteraceae</taxon>
        <taxon>Neokomagataea</taxon>
    </lineage>
</organism>
<name>A0A4Y6V8F4_9PROT</name>
<gene>
    <name evidence="1" type="ORF">D5366_06775</name>
</gene>
<evidence type="ECO:0000313" key="1">
    <source>
        <dbReference type="EMBL" id="QDH24960.1"/>
    </source>
</evidence>
<dbReference type="InterPro" id="IPR011051">
    <property type="entry name" value="RmlC_Cupin_sf"/>
</dbReference>
<reference evidence="1 2" key="1">
    <citation type="submission" date="2018-09" db="EMBL/GenBank/DDBJ databases">
        <title>The complete genome sequence of Neokomagataea tanensis NBRC 106556(T).</title>
        <authorList>
            <person name="Chua K.-O."/>
            <person name="See-Too W.-S."/>
            <person name="Hong K.-W."/>
            <person name="Yin W.-F."/>
            <person name="Chan K.-G."/>
        </authorList>
    </citation>
    <scope>NUCLEOTIDE SEQUENCE [LARGE SCALE GENOMIC DNA]</scope>
    <source>
        <strain evidence="2">AH13 \ NBRC 106556</strain>
    </source>
</reference>
<keyword evidence="2" id="KW-1185">Reference proteome</keyword>
<evidence type="ECO:0000313" key="2">
    <source>
        <dbReference type="Proteomes" id="UP000317214"/>
    </source>
</evidence>
<protein>
    <submittedName>
        <fullName evidence="1">Cupin</fullName>
    </submittedName>
</protein>
<dbReference type="Gene3D" id="2.60.120.10">
    <property type="entry name" value="Jelly Rolls"/>
    <property type="match status" value="1"/>
</dbReference>
<dbReference type="PANTHER" id="PTHR36448:SF2">
    <property type="entry name" value="CUPIN TYPE-1 DOMAIN-CONTAINING PROTEIN"/>
    <property type="match status" value="1"/>
</dbReference>